<proteinExistence type="predicted"/>
<feature type="non-terminal residue" evidence="2">
    <location>
        <position position="1"/>
    </location>
</feature>
<dbReference type="Proteomes" id="UP001234989">
    <property type="component" value="Chromosome 1"/>
</dbReference>
<reference evidence="2" key="1">
    <citation type="submission" date="2023-08" db="EMBL/GenBank/DDBJ databases">
        <title>A de novo genome assembly of Solanum verrucosum Schlechtendal, a Mexican diploid species geographically isolated from the other diploid A-genome species in potato relatives.</title>
        <authorList>
            <person name="Hosaka K."/>
        </authorList>
    </citation>
    <scope>NUCLEOTIDE SEQUENCE</scope>
    <source>
        <tissue evidence="2">Young leaves</tissue>
    </source>
</reference>
<evidence type="ECO:0000256" key="1">
    <source>
        <dbReference type="SAM" id="MobiDB-lite"/>
    </source>
</evidence>
<evidence type="ECO:0000313" key="2">
    <source>
        <dbReference type="EMBL" id="WMV09880.1"/>
    </source>
</evidence>
<name>A0AAF0TDZ9_SOLVR</name>
<dbReference type="EMBL" id="CP133612">
    <property type="protein sequence ID" value="WMV09880.1"/>
    <property type="molecule type" value="Genomic_DNA"/>
</dbReference>
<feature type="region of interest" description="Disordered" evidence="1">
    <location>
        <begin position="1"/>
        <end position="21"/>
    </location>
</feature>
<feature type="compositionally biased region" description="Basic residues" evidence="1">
    <location>
        <begin position="7"/>
        <end position="21"/>
    </location>
</feature>
<accession>A0AAF0TDZ9</accession>
<gene>
    <name evidence="2" type="ORF">MTR67_003265</name>
</gene>
<sequence>TISTTKKGFRPRKKGSRSTRRLKQAVKLLSHLLLGLQVASSTGRCLQRTLTTGMALERNLHTFLSRMATGSSTNIKRSSSSTASY</sequence>
<dbReference type="AlphaFoldDB" id="A0AAF0TDZ9"/>
<evidence type="ECO:0000313" key="3">
    <source>
        <dbReference type="Proteomes" id="UP001234989"/>
    </source>
</evidence>
<protein>
    <submittedName>
        <fullName evidence="2">Uncharacterized protein</fullName>
    </submittedName>
</protein>
<keyword evidence="3" id="KW-1185">Reference proteome</keyword>
<organism evidence="2 3">
    <name type="scientific">Solanum verrucosum</name>
    <dbReference type="NCBI Taxonomy" id="315347"/>
    <lineage>
        <taxon>Eukaryota</taxon>
        <taxon>Viridiplantae</taxon>
        <taxon>Streptophyta</taxon>
        <taxon>Embryophyta</taxon>
        <taxon>Tracheophyta</taxon>
        <taxon>Spermatophyta</taxon>
        <taxon>Magnoliopsida</taxon>
        <taxon>eudicotyledons</taxon>
        <taxon>Gunneridae</taxon>
        <taxon>Pentapetalae</taxon>
        <taxon>asterids</taxon>
        <taxon>lamiids</taxon>
        <taxon>Solanales</taxon>
        <taxon>Solanaceae</taxon>
        <taxon>Solanoideae</taxon>
        <taxon>Solaneae</taxon>
        <taxon>Solanum</taxon>
    </lineage>
</organism>